<proteinExistence type="predicted"/>
<sequence length="299" mass="35472">MMTQDNIIQQAKHFFGKDRKPIKDLILSFEFKSKRRKQWRKDIEGITSHPYEVRFNLFDKTILSILDNEVDKIDWNWIGDLSWTIDILLTPDIENGYDWDKKLATKCNGTARLLTVFVSKAIPCFTYDSHYMTYSKKDNYYEFGPIDQLTKTENKIVTKISKLLTDRGLQYVGKPFCNLKFKELYSDTNDEGNASLFDVLFSDTKFYTTEIMRFCDKDIIEKSGQKFRWTEYYNKKGILDKRIESRWTKSGDYFKLVLDGKSQILNVGVTRNQIKGKKNQSFELDIKEKFKKRNNRKKD</sequence>
<reference evidence="2" key="1">
    <citation type="journal article" date="2019" name="Int. J. Syst. Evol. Microbiol.">
        <title>The Global Catalogue of Microorganisms (GCM) 10K type strain sequencing project: providing services to taxonomists for standard genome sequencing and annotation.</title>
        <authorList>
            <consortium name="The Broad Institute Genomics Platform"/>
            <consortium name="The Broad Institute Genome Sequencing Center for Infectious Disease"/>
            <person name="Wu L."/>
            <person name="Ma J."/>
        </authorList>
    </citation>
    <scope>NUCLEOTIDE SEQUENCE [LARGE SCALE GENOMIC DNA]</scope>
    <source>
        <strain evidence="2">KCTC 52298</strain>
    </source>
</reference>
<dbReference type="RefSeq" id="WP_210352856.1">
    <property type="nucleotide sequence ID" value="NZ_JAEQMU010000001.1"/>
</dbReference>
<dbReference type="Proteomes" id="UP001597440">
    <property type="component" value="Unassembled WGS sequence"/>
</dbReference>
<name>A0ABW5L591_9SPHI</name>
<comment type="caution">
    <text evidence="1">The sequence shown here is derived from an EMBL/GenBank/DDBJ whole genome shotgun (WGS) entry which is preliminary data.</text>
</comment>
<dbReference type="EMBL" id="JBHULD010000018">
    <property type="protein sequence ID" value="MFD2556066.1"/>
    <property type="molecule type" value="Genomic_DNA"/>
</dbReference>
<organism evidence="1 2">
    <name type="scientific">Sphingobacterium tabacisoli</name>
    <dbReference type="NCBI Taxonomy" id="2044855"/>
    <lineage>
        <taxon>Bacteria</taxon>
        <taxon>Pseudomonadati</taxon>
        <taxon>Bacteroidota</taxon>
        <taxon>Sphingobacteriia</taxon>
        <taxon>Sphingobacteriales</taxon>
        <taxon>Sphingobacteriaceae</taxon>
        <taxon>Sphingobacterium</taxon>
    </lineage>
</organism>
<keyword evidence="2" id="KW-1185">Reference proteome</keyword>
<accession>A0ABW5L591</accession>
<evidence type="ECO:0000313" key="1">
    <source>
        <dbReference type="EMBL" id="MFD2556066.1"/>
    </source>
</evidence>
<evidence type="ECO:0000313" key="2">
    <source>
        <dbReference type="Proteomes" id="UP001597440"/>
    </source>
</evidence>
<protein>
    <submittedName>
        <fullName evidence="1">Uncharacterized protein</fullName>
    </submittedName>
</protein>
<gene>
    <name evidence="1" type="ORF">ACFSQW_16860</name>
</gene>